<keyword evidence="1" id="KW-0433">Leucine-rich repeat</keyword>
<keyword evidence="9" id="KW-1185">Reference proteome</keyword>
<dbReference type="Pfam" id="PF23559">
    <property type="entry name" value="WHD_DRP"/>
    <property type="match status" value="1"/>
</dbReference>
<dbReference type="InterPro" id="IPR055414">
    <property type="entry name" value="LRR_R13L4/SHOC2-like"/>
</dbReference>
<dbReference type="PANTHER" id="PTHR36766:SF55">
    <property type="entry name" value="OS11G0492900 PROTEIN"/>
    <property type="match status" value="1"/>
</dbReference>
<reference evidence="9" key="1">
    <citation type="submission" date="2024-06" db="EMBL/GenBank/DDBJ databases">
        <authorList>
            <person name="Ryan C."/>
        </authorList>
    </citation>
    <scope>NUCLEOTIDE SEQUENCE [LARGE SCALE GENOMIC DNA]</scope>
</reference>
<evidence type="ECO:0000259" key="6">
    <source>
        <dbReference type="Pfam" id="PF23598"/>
    </source>
</evidence>
<keyword evidence="3" id="KW-0611">Plant defense</keyword>
<dbReference type="Gene3D" id="1.10.10.10">
    <property type="entry name" value="Winged helix-like DNA-binding domain superfamily/Winged helix DNA-binding domain"/>
    <property type="match status" value="1"/>
</dbReference>
<dbReference type="EMBL" id="OZ075116">
    <property type="protein sequence ID" value="CAL5072426.1"/>
    <property type="molecule type" value="Genomic_DNA"/>
</dbReference>
<evidence type="ECO:0000256" key="3">
    <source>
        <dbReference type="ARBA" id="ARBA00022821"/>
    </source>
</evidence>
<dbReference type="SUPFAM" id="SSF52058">
    <property type="entry name" value="L domain-like"/>
    <property type="match status" value="1"/>
</dbReference>
<dbReference type="InterPro" id="IPR002182">
    <property type="entry name" value="NB-ARC"/>
</dbReference>
<dbReference type="PANTHER" id="PTHR36766">
    <property type="entry name" value="PLANT BROAD-SPECTRUM MILDEW RESISTANCE PROTEIN RPW8"/>
    <property type="match status" value="1"/>
</dbReference>
<dbReference type="Pfam" id="PF25019">
    <property type="entry name" value="LRR_R13L1-DRL21"/>
    <property type="match status" value="1"/>
</dbReference>
<dbReference type="SUPFAM" id="SSF52540">
    <property type="entry name" value="P-loop containing nucleoside triphosphate hydrolases"/>
    <property type="match status" value="1"/>
</dbReference>
<organism evidence="8 9">
    <name type="scientific">Urochloa decumbens</name>
    <dbReference type="NCBI Taxonomy" id="240449"/>
    <lineage>
        <taxon>Eukaryota</taxon>
        <taxon>Viridiplantae</taxon>
        <taxon>Streptophyta</taxon>
        <taxon>Embryophyta</taxon>
        <taxon>Tracheophyta</taxon>
        <taxon>Spermatophyta</taxon>
        <taxon>Magnoliopsida</taxon>
        <taxon>Liliopsida</taxon>
        <taxon>Poales</taxon>
        <taxon>Poaceae</taxon>
        <taxon>PACMAD clade</taxon>
        <taxon>Panicoideae</taxon>
        <taxon>Panicodae</taxon>
        <taxon>Paniceae</taxon>
        <taxon>Melinidinae</taxon>
        <taxon>Urochloa</taxon>
    </lineage>
</organism>
<evidence type="ECO:0000256" key="1">
    <source>
        <dbReference type="ARBA" id="ARBA00022614"/>
    </source>
</evidence>
<dbReference type="Pfam" id="PF23598">
    <property type="entry name" value="LRR_14"/>
    <property type="match status" value="1"/>
</dbReference>
<evidence type="ECO:0000313" key="9">
    <source>
        <dbReference type="Proteomes" id="UP001497457"/>
    </source>
</evidence>
<reference evidence="8 9" key="2">
    <citation type="submission" date="2024-10" db="EMBL/GenBank/DDBJ databases">
        <authorList>
            <person name="Ryan C."/>
        </authorList>
    </citation>
    <scope>NUCLEOTIDE SEQUENCE [LARGE SCALE GENOMIC DNA]</scope>
</reference>
<dbReference type="Gene3D" id="3.80.10.10">
    <property type="entry name" value="Ribonuclease Inhibitor"/>
    <property type="match status" value="3"/>
</dbReference>
<dbReference type="Gene3D" id="3.40.50.300">
    <property type="entry name" value="P-loop containing nucleotide triphosphate hydrolases"/>
    <property type="match status" value="1"/>
</dbReference>
<dbReference type="FunFam" id="1.10.10.10:FF:000322">
    <property type="entry name" value="Probable disease resistance protein At1g63360"/>
    <property type="match status" value="1"/>
</dbReference>
<evidence type="ECO:0000313" key="8">
    <source>
        <dbReference type="EMBL" id="CAL5072426.1"/>
    </source>
</evidence>
<feature type="domain" description="NB-ARC" evidence="4">
    <location>
        <begin position="242"/>
        <end position="401"/>
    </location>
</feature>
<keyword evidence="2" id="KW-0677">Repeat</keyword>
<feature type="domain" description="Disease resistance protein winged helix" evidence="5">
    <location>
        <begin position="487"/>
        <end position="556"/>
    </location>
</feature>
<dbReference type="InterPro" id="IPR036388">
    <property type="entry name" value="WH-like_DNA-bd_sf"/>
</dbReference>
<protein>
    <submittedName>
        <fullName evidence="8">Uncharacterized protein</fullName>
    </submittedName>
</protein>
<accession>A0ABC9FBL7</accession>
<dbReference type="Gene3D" id="1.10.8.430">
    <property type="entry name" value="Helical domain of apoptotic protease-activating factors"/>
    <property type="match status" value="1"/>
</dbReference>
<dbReference type="PRINTS" id="PR00364">
    <property type="entry name" value="DISEASERSIST"/>
</dbReference>
<proteinExistence type="predicted"/>
<dbReference type="InterPro" id="IPR027417">
    <property type="entry name" value="P-loop_NTPase"/>
</dbReference>
<dbReference type="Proteomes" id="UP001497457">
    <property type="component" value="Chromosome 6rd"/>
</dbReference>
<gene>
    <name evidence="8" type="ORF">URODEC1_LOCUS103985</name>
</gene>
<dbReference type="InterPro" id="IPR058922">
    <property type="entry name" value="WHD_DRP"/>
</dbReference>
<dbReference type="SUPFAM" id="SSF52047">
    <property type="entry name" value="RNI-like"/>
    <property type="match status" value="1"/>
</dbReference>
<evidence type="ECO:0000259" key="4">
    <source>
        <dbReference type="Pfam" id="PF00931"/>
    </source>
</evidence>
<dbReference type="Pfam" id="PF00931">
    <property type="entry name" value="NB-ARC"/>
    <property type="match status" value="1"/>
</dbReference>
<dbReference type="InterPro" id="IPR042197">
    <property type="entry name" value="Apaf_helical"/>
</dbReference>
<dbReference type="GO" id="GO:0009626">
    <property type="term" value="P:plant-type hypersensitive response"/>
    <property type="evidence" value="ECO:0007669"/>
    <property type="project" value="UniProtKB-ARBA"/>
</dbReference>
<feature type="domain" description="R13L1/DRL21-like LRR repeat region" evidence="7">
    <location>
        <begin position="908"/>
        <end position="974"/>
    </location>
</feature>
<evidence type="ECO:0000259" key="5">
    <source>
        <dbReference type="Pfam" id="PF23559"/>
    </source>
</evidence>
<name>A0ABC9FBL7_9POAL</name>
<dbReference type="InterPro" id="IPR032675">
    <property type="entry name" value="LRR_dom_sf"/>
</dbReference>
<dbReference type="GO" id="GO:0042742">
    <property type="term" value="P:defense response to bacterium"/>
    <property type="evidence" value="ECO:0007669"/>
    <property type="project" value="UniProtKB-ARBA"/>
</dbReference>
<dbReference type="GO" id="GO:0002758">
    <property type="term" value="P:innate immune response-activating signaling pathway"/>
    <property type="evidence" value="ECO:0007669"/>
    <property type="project" value="UniProtKB-ARBA"/>
</dbReference>
<sequence>MKMEENGGSLPAVIGGVVGKLRFYLGNSSDSGKFKGTMKMLDLLEEKLKILHDENLQSVIIDREEEIDAWLQQVKEAADDAEELVKDMEAGESAIPDVVAWFRSDSSSLLRMKYTIGRLVSVCTEGESLLGMLNLDEDVQESMRNDSASSTPDHAYVVGRDKEIGMILGMVLEDAHFKVATSLESWATADTLKISQKGWIIETLQNINPSQQRHEDAEESPCQKEIGGTIEYTQVFNNTVSELMSPMIIPVVGISGVGKTTLAQLIFNDKRVQKHFQGQSAWIYCTDNIRKEELMTKILVSLQPQHRILDLGFDLNSLHNQLQSFIEGKRFFIVLDDVSDDIRAVWGDVKSVLSRGAPGSVVLVTTQLYGVASFMGTTAPIFLNPLQYDDLWKLFKHHAFFDNQSTEGLESIGRKIAGKLHGLPLAAMMIAVSLRNYLDKVSWNRLLKSWWWSVSSNSLGIHIAASLGVCYCELPAYLRQCLIYCSIFPKNYIFGKYELIQMWIANGFVELNNTSGPRSLEDIAAEWFDELVNRCFLQPTFWELQYVMHDLVRDFAIALTSNECRGIDCELLHLPRSVRHLSINMENMNVPRADYNFKNLRSLMLFGGLCKSNSSECYTTADSLLERSYGTVDCLSEISCDNVGKTSEGYSDAIDNDHADIILKRSCVTIGSILRNSTCLRLLNLSSMRPNAAMAFFDNHLPVEDHVAAFAGFITRHHMLPHLTHLRYLDFSYSGITELPDSLCTLCNLQVLGLRSCRFTQLPRSMNTLISLRHLHAEADTIALIHGIGGLTKLQDLHEFRVKAEDGHRITELRDMRYIEGSLCISDLQRVANQAEATQANLSRKEGITCLHLKWDRNQSLRGKYNHFGKELSQYDIGQKEPVHVSLFQNNYTPSDISGSIVNPSTPDLAIDILQYLPPPRNLQKLKIFGYPGCSFPDWMQGLRYIQVIEISHCIELQVLPPIGQLEHLRKLKSYELPSIEDVGTDVYGTSNVVFRSLDELSFGSMVKWENWADAENRELFPNLQKLHINRCYNLRELPFMTLGVAIKELSLSGCGSYSDTVSSYLHRLTCLTHLKVNDCSQKLILPCQKLVSLEYLHLSNCKELRFEGGILCMNNLKALHISNCHIVRLPLEEEISRLLSGWASMFGEEQALVLKTTMLQLVKEAGMKSREIHLPVSAVVGLSKNSGRKRRDAQHKHEHHRVMQSLTDLTMDNLSQSLNLDNILCNLSTLRTLCLHKIHNISVLQEQWLEQIKSIQELEFFSCYLLRKLPSNLATLSSLKKLSLKSCSQIHSLPSKGLPRNLKELQILDCSLILEARCQKEDGEKWVKKKIQERQKQTINEYRQKKTIEFWQGWQKYEEEWVQYAGELLKNKGEWLTNEEEDWLKQHSAVESVSNVDVWLKATGEDWPKIAHIPYIRVNGDIIQNLYH</sequence>
<evidence type="ECO:0000256" key="2">
    <source>
        <dbReference type="ARBA" id="ARBA00022737"/>
    </source>
</evidence>
<dbReference type="InterPro" id="IPR056789">
    <property type="entry name" value="LRR_R13L1-DRL21"/>
</dbReference>
<evidence type="ECO:0000259" key="7">
    <source>
        <dbReference type="Pfam" id="PF25019"/>
    </source>
</evidence>
<feature type="domain" description="Disease resistance R13L4/SHOC-2-like LRR" evidence="6">
    <location>
        <begin position="720"/>
        <end position="817"/>
    </location>
</feature>